<name>R7ZV70_9BACT</name>
<keyword evidence="2" id="KW-1185">Reference proteome</keyword>
<gene>
    <name evidence="1" type="ORF">ADIS_1587</name>
</gene>
<proteinExistence type="predicted"/>
<protein>
    <recommendedName>
        <fullName evidence="3">Lipoprotein</fullName>
    </recommendedName>
</protein>
<evidence type="ECO:0000313" key="2">
    <source>
        <dbReference type="Proteomes" id="UP000013909"/>
    </source>
</evidence>
<organism evidence="1 2">
    <name type="scientific">Lunatimonas lonarensis</name>
    <dbReference type="NCBI Taxonomy" id="1232681"/>
    <lineage>
        <taxon>Bacteria</taxon>
        <taxon>Pseudomonadati</taxon>
        <taxon>Bacteroidota</taxon>
        <taxon>Cytophagia</taxon>
        <taxon>Cytophagales</taxon>
        <taxon>Cyclobacteriaceae</taxon>
    </lineage>
</organism>
<dbReference type="Proteomes" id="UP000013909">
    <property type="component" value="Unassembled WGS sequence"/>
</dbReference>
<accession>R7ZV70</accession>
<dbReference type="SUPFAM" id="SSF63825">
    <property type="entry name" value="YWTD domain"/>
    <property type="match status" value="1"/>
</dbReference>
<dbReference type="AlphaFoldDB" id="R7ZV70"/>
<sequence>MAIFKISRTPIIILLFSFLVISCSERRSSNYSLFEKRYALVGEIILEDEVDATGLYMLDSFLLVKTRGNQGVHFNVYHSKKLEKFGSFGYVGEGVNEFMSARLSGDFIEINNEKYLIISDLNFGKVTYFNFSHFIKTGKETYVNEFNPSFEHGLTQSVFQINDSIMVSTPGMDAKERGRLLYYNLSSDSSFVTDLFPSVKDNNLNAYDLYALYFSQITINKDKRLIASAMDGFNRIDMFDFEGKLIKSMVTGDSDHITKRDRLTVDGALLPYMSHYMYVTSTEKYIFSLYYGQNFMEIGTVKIDPVINVFTWDGEFYCQLMLNDYLSQFAVDTENFLIYAIDRYPDRILRYDIRDIFSSL</sequence>
<dbReference type="EMBL" id="AQHR01000047">
    <property type="protein sequence ID" value="EON77928.1"/>
    <property type="molecule type" value="Genomic_DNA"/>
</dbReference>
<evidence type="ECO:0008006" key="3">
    <source>
        <dbReference type="Google" id="ProtNLM"/>
    </source>
</evidence>
<reference evidence="1 2" key="1">
    <citation type="submission" date="2013-02" db="EMBL/GenBank/DDBJ databases">
        <title>A novel strain isolated from Lonar lake, Maharashtra, India.</title>
        <authorList>
            <person name="Singh A."/>
        </authorList>
    </citation>
    <scope>NUCLEOTIDE SEQUENCE [LARGE SCALE GENOMIC DNA]</scope>
    <source>
        <strain evidence="1 2">AK24</strain>
    </source>
</reference>
<dbReference type="PROSITE" id="PS51257">
    <property type="entry name" value="PROKAR_LIPOPROTEIN"/>
    <property type="match status" value="1"/>
</dbReference>
<evidence type="ECO:0000313" key="1">
    <source>
        <dbReference type="EMBL" id="EON77928.1"/>
    </source>
</evidence>
<comment type="caution">
    <text evidence="1">The sequence shown here is derived from an EMBL/GenBank/DDBJ whole genome shotgun (WGS) entry which is preliminary data.</text>
</comment>